<protein>
    <submittedName>
        <fullName evidence="1">Uncharacterized protein</fullName>
    </submittedName>
</protein>
<dbReference type="EMBL" id="MTQA01000306">
    <property type="protein sequence ID" value="PNP61350.1"/>
    <property type="molecule type" value="Genomic_DNA"/>
</dbReference>
<dbReference type="Proteomes" id="UP000236664">
    <property type="component" value="Unassembled WGS sequence"/>
</dbReference>
<name>A0A2K0UU89_GIBNY</name>
<accession>A0A2K0UU89</accession>
<gene>
    <name evidence="1" type="ORF">FNYG_13921</name>
</gene>
<reference evidence="1 2" key="1">
    <citation type="submission" date="2017-06" db="EMBL/GenBank/DDBJ databases">
        <title>Genome of Fusarium nygamai isolate CS10214.</title>
        <authorList>
            <person name="Gardiner D.M."/>
            <person name="Obanor F."/>
            <person name="Kazan K."/>
        </authorList>
    </citation>
    <scope>NUCLEOTIDE SEQUENCE [LARGE SCALE GENOMIC DNA]</scope>
    <source>
        <strain evidence="1 2">CS10214</strain>
    </source>
</reference>
<organism evidence="1 2">
    <name type="scientific">Gibberella nygamai</name>
    <name type="common">Bean root rot disease fungus</name>
    <name type="synonym">Fusarium nygamai</name>
    <dbReference type="NCBI Taxonomy" id="42673"/>
    <lineage>
        <taxon>Eukaryota</taxon>
        <taxon>Fungi</taxon>
        <taxon>Dikarya</taxon>
        <taxon>Ascomycota</taxon>
        <taxon>Pezizomycotina</taxon>
        <taxon>Sordariomycetes</taxon>
        <taxon>Hypocreomycetidae</taxon>
        <taxon>Hypocreales</taxon>
        <taxon>Nectriaceae</taxon>
        <taxon>Fusarium</taxon>
        <taxon>Fusarium fujikuroi species complex</taxon>
    </lineage>
</organism>
<comment type="caution">
    <text evidence="1">The sequence shown here is derived from an EMBL/GenBank/DDBJ whole genome shotgun (WGS) entry which is preliminary data.</text>
</comment>
<evidence type="ECO:0000313" key="1">
    <source>
        <dbReference type="EMBL" id="PNP61350.1"/>
    </source>
</evidence>
<keyword evidence="2" id="KW-1185">Reference proteome</keyword>
<dbReference type="AlphaFoldDB" id="A0A2K0UU89"/>
<sequence length="60" mass="6507">MTLELIPESSSLLPADAPAVAETLASDIVREAVELPVDKIVKVAEVDEISEFEVDDLVWV</sequence>
<proteinExistence type="predicted"/>
<evidence type="ECO:0000313" key="2">
    <source>
        <dbReference type="Proteomes" id="UP000236664"/>
    </source>
</evidence>